<accession>A0A1H8U5J0</accession>
<dbReference type="RefSeq" id="WP_177173511.1">
    <property type="nucleotide sequence ID" value="NZ_FODY01000008.1"/>
</dbReference>
<dbReference type="EMBL" id="FODY01000008">
    <property type="protein sequence ID" value="SEO97908.1"/>
    <property type="molecule type" value="Genomic_DNA"/>
</dbReference>
<organism evidence="1 2">
    <name type="scientific">Propionispora vibrioides</name>
    <dbReference type="NCBI Taxonomy" id="112903"/>
    <lineage>
        <taxon>Bacteria</taxon>
        <taxon>Bacillati</taxon>
        <taxon>Bacillota</taxon>
        <taxon>Negativicutes</taxon>
        <taxon>Selenomonadales</taxon>
        <taxon>Sporomusaceae</taxon>
        <taxon>Propionispora</taxon>
    </lineage>
</organism>
<evidence type="ECO:0000313" key="1">
    <source>
        <dbReference type="EMBL" id="SEO97908.1"/>
    </source>
</evidence>
<dbReference type="AlphaFoldDB" id="A0A1H8U5J0"/>
<dbReference type="Proteomes" id="UP000198847">
    <property type="component" value="Unassembled WGS sequence"/>
</dbReference>
<evidence type="ECO:0000313" key="2">
    <source>
        <dbReference type="Proteomes" id="UP000198847"/>
    </source>
</evidence>
<sequence>MDKVLNLTLTKSEINTIYEALKEFKCCIIEDYHMKNIETIIEKMNALKSGDFPSKVHF</sequence>
<reference evidence="1 2" key="1">
    <citation type="submission" date="2016-10" db="EMBL/GenBank/DDBJ databases">
        <authorList>
            <person name="de Groot N.N."/>
        </authorList>
    </citation>
    <scope>NUCLEOTIDE SEQUENCE [LARGE SCALE GENOMIC DNA]</scope>
    <source>
        <strain evidence="1 2">DSM 13305</strain>
    </source>
</reference>
<protein>
    <submittedName>
        <fullName evidence="1">Uncharacterized protein</fullName>
    </submittedName>
</protein>
<name>A0A1H8U5J0_9FIRM</name>
<dbReference type="STRING" id="112903.SAMN04490178_10822"/>
<gene>
    <name evidence="1" type="ORF">SAMN04490178_10822</name>
</gene>
<proteinExistence type="predicted"/>
<keyword evidence="2" id="KW-1185">Reference proteome</keyword>